<name>A0ABZ2Q4K1_9FLAO</name>
<keyword evidence="2" id="KW-1185">Reference proteome</keyword>
<sequence>MKITAKIKSRSRILFLSVFVLCLTVSKLTAQKMTFNPKKTDNGLIFGSMTFPEEKARFNGYFLLISYKSTDPKISRKYSKEVRFIPAQITRMRHKGDLDNGLTYLFAVEKPEGEYEITNIRLFTNSGLAFLQKNDNVNGFSIPFKVNKGEISYIGNIRFNENAFKQSAKEIKTMVVYNNNFEKDLDGIKKAEPFVYWDAAKKDDSIQIIYNESLP</sequence>
<reference evidence="1 2" key="1">
    <citation type="submission" date="2024-02" db="EMBL/GenBank/DDBJ databases">
        <title>complete genome of Flavobacterium ginsenosidimutans Str. YTB16.</title>
        <authorList>
            <person name="Wang Q."/>
        </authorList>
    </citation>
    <scope>NUCLEOTIDE SEQUENCE [LARGE SCALE GENOMIC DNA]</scope>
    <source>
        <strain evidence="1 2">YTB16</strain>
    </source>
</reference>
<accession>A0ABZ2Q4K1</accession>
<dbReference type="RefSeq" id="WP_338838979.1">
    <property type="nucleotide sequence ID" value="NZ_CP147988.1"/>
</dbReference>
<dbReference type="Proteomes" id="UP001447857">
    <property type="component" value="Chromosome"/>
</dbReference>
<evidence type="ECO:0000313" key="2">
    <source>
        <dbReference type="Proteomes" id="UP001447857"/>
    </source>
</evidence>
<evidence type="ECO:0000313" key="1">
    <source>
        <dbReference type="EMBL" id="WXK48112.1"/>
    </source>
</evidence>
<proteinExistence type="predicted"/>
<gene>
    <name evidence="1" type="ORF">V6624_13870</name>
</gene>
<organism evidence="1 2">
    <name type="scientific">Flavobacterium ginsenosidimutans</name>
    <dbReference type="NCBI Taxonomy" id="687844"/>
    <lineage>
        <taxon>Bacteria</taxon>
        <taxon>Pseudomonadati</taxon>
        <taxon>Bacteroidota</taxon>
        <taxon>Flavobacteriia</taxon>
        <taxon>Flavobacteriales</taxon>
        <taxon>Flavobacteriaceae</taxon>
        <taxon>Flavobacterium</taxon>
    </lineage>
</organism>
<dbReference type="EMBL" id="CP147988">
    <property type="protein sequence ID" value="WXK48112.1"/>
    <property type="molecule type" value="Genomic_DNA"/>
</dbReference>
<protein>
    <submittedName>
        <fullName evidence="1">Uncharacterized protein</fullName>
    </submittedName>
</protein>